<feature type="transmembrane region" description="Helical" evidence="11">
    <location>
        <begin position="148"/>
        <end position="166"/>
    </location>
</feature>
<protein>
    <submittedName>
        <fullName evidence="13">H+/Cl- antiporter ClcA</fullName>
    </submittedName>
</protein>
<proteinExistence type="predicted"/>
<keyword evidence="2" id="KW-0813">Transport</keyword>
<keyword evidence="7" id="KW-0869">Chloride channel</keyword>
<dbReference type="Pfam" id="PF00571">
    <property type="entry name" value="CBS"/>
    <property type="match status" value="2"/>
</dbReference>
<dbReference type="InterPro" id="IPR001807">
    <property type="entry name" value="ClC"/>
</dbReference>
<gene>
    <name evidence="13" type="ORF">SAMN02746019_00014290</name>
</gene>
<dbReference type="PANTHER" id="PTHR43427:SF6">
    <property type="entry name" value="CHLORIDE CHANNEL PROTEIN CLC-E"/>
    <property type="match status" value="1"/>
</dbReference>
<dbReference type="EMBL" id="FYEK01000037">
    <property type="protein sequence ID" value="SNB68729.1"/>
    <property type="molecule type" value="Genomic_DNA"/>
</dbReference>
<dbReference type="InterPro" id="IPR000644">
    <property type="entry name" value="CBS_dom"/>
</dbReference>
<accession>A0A212R935</accession>
<feature type="transmembrane region" description="Helical" evidence="11">
    <location>
        <begin position="186"/>
        <end position="204"/>
    </location>
</feature>
<reference evidence="14" key="1">
    <citation type="submission" date="2017-06" db="EMBL/GenBank/DDBJ databases">
        <authorList>
            <person name="Varghese N."/>
            <person name="Submissions S."/>
        </authorList>
    </citation>
    <scope>NUCLEOTIDE SEQUENCE [LARGE SCALE GENOMIC DNA]</scope>
    <source>
        <strain evidence="14">JAD2</strain>
    </source>
</reference>
<dbReference type="Pfam" id="PF00654">
    <property type="entry name" value="Voltage_CLC"/>
    <property type="match status" value="1"/>
</dbReference>
<dbReference type="SUPFAM" id="SSF81340">
    <property type="entry name" value="Clc chloride channel"/>
    <property type="match status" value="1"/>
</dbReference>
<dbReference type="Gene3D" id="3.10.580.10">
    <property type="entry name" value="CBS-domain"/>
    <property type="match status" value="1"/>
</dbReference>
<evidence type="ECO:0000256" key="1">
    <source>
        <dbReference type="ARBA" id="ARBA00004141"/>
    </source>
</evidence>
<evidence type="ECO:0000256" key="7">
    <source>
        <dbReference type="ARBA" id="ARBA00023173"/>
    </source>
</evidence>
<dbReference type="RefSeq" id="WP_088571688.1">
    <property type="nucleotide sequence ID" value="NZ_FYEK01000037.1"/>
</dbReference>
<keyword evidence="9" id="KW-0407">Ion channel</keyword>
<keyword evidence="8" id="KW-0868">Chloride</keyword>
<feature type="domain" description="CBS" evidence="12">
    <location>
        <begin position="387"/>
        <end position="445"/>
    </location>
</feature>
<keyword evidence="14" id="KW-1185">Reference proteome</keyword>
<dbReference type="GO" id="GO:0034707">
    <property type="term" value="C:chloride channel complex"/>
    <property type="evidence" value="ECO:0007669"/>
    <property type="project" value="UniProtKB-KW"/>
</dbReference>
<name>A0A212R935_9CHLR</name>
<organism evidence="13 14">
    <name type="scientific">Thermoflexus hugenholtzii JAD2</name>
    <dbReference type="NCBI Taxonomy" id="877466"/>
    <lineage>
        <taxon>Bacteria</taxon>
        <taxon>Bacillati</taxon>
        <taxon>Chloroflexota</taxon>
        <taxon>Thermoflexia</taxon>
        <taxon>Thermoflexales</taxon>
        <taxon>Thermoflexaceae</taxon>
        <taxon>Thermoflexus</taxon>
    </lineage>
</organism>
<evidence type="ECO:0000256" key="2">
    <source>
        <dbReference type="ARBA" id="ARBA00022448"/>
    </source>
</evidence>
<dbReference type="Proteomes" id="UP000197025">
    <property type="component" value="Unassembled WGS sequence"/>
</dbReference>
<feature type="transmembrane region" description="Helical" evidence="11">
    <location>
        <begin position="31"/>
        <end position="56"/>
    </location>
</feature>
<feature type="transmembrane region" description="Helical" evidence="11">
    <location>
        <begin position="106"/>
        <end position="127"/>
    </location>
</feature>
<dbReference type="PROSITE" id="PS51371">
    <property type="entry name" value="CBS"/>
    <property type="match status" value="2"/>
</dbReference>
<keyword evidence="10" id="KW-0129">CBS domain</keyword>
<feature type="transmembrane region" description="Helical" evidence="11">
    <location>
        <begin position="238"/>
        <end position="262"/>
    </location>
</feature>
<evidence type="ECO:0000256" key="9">
    <source>
        <dbReference type="ARBA" id="ARBA00023303"/>
    </source>
</evidence>
<evidence type="ECO:0000256" key="5">
    <source>
        <dbReference type="ARBA" id="ARBA00023065"/>
    </source>
</evidence>
<evidence type="ECO:0000256" key="8">
    <source>
        <dbReference type="ARBA" id="ARBA00023214"/>
    </source>
</evidence>
<sequence>MGPEDPSVQIGAHLGSGLAQRVRLSEESIRLLTATGAAGGIAAAFNAPIAGVLFAAEILLGEFATAPITAMVLATVSATLATQVLLGPYPAFLVPAYSFRHPLELPFYLLLGVLAAGVAILYIRLLYGMRLAVERLPLPPWLRTPAGGLVLGLLGLLAPQVLGVGYDSIQTILEGQPHNPILVLEWMFLKLVLTPLSLAVGFVGGVFAPALFLGAMLGYAYGATLGSLFPAWVADPSAYAMVAMAALLAGAIHAPFTATLLLFEMTRDYRIILPLMAAVGLSALISERLQPGSLYTEALRQRGLRLARGRDVDVLESLRVEEAMNPDVVRATQTLPAQAALEILLQRRRRTLIVETPEGTLWGITTLRDLEMALTAGRGGEPVGQICQRPVITIFPDEPVSEAVRRMSEWNIGQVPVVSREDPQRVIGIVRREEVVRAYDLALTRKRR</sequence>
<dbReference type="Gene3D" id="1.10.3080.10">
    <property type="entry name" value="Clc chloride channel"/>
    <property type="match status" value="1"/>
</dbReference>
<dbReference type="SUPFAM" id="SSF54631">
    <property type="entry name" value="CBS-domain pair"/>
    <property type="match status" value="1"/>
</dbReference>
<dbReference type="PRINTS" id="PR00762">
    <property type="entry name" value="CLCHANNEL"/>
</dbReference>
<dbReference type="GO" id="GO:0005254">
    <property type="term" value="F:chloride channel activity"/>
    <property type="evidence" value="ECO:0007669"/>
    <property type="project" value="UniProtKB-KW"/>
</dbReference>
<evidence type="ECO:0000256" key="10">
    <source>
        <dbReference type="PROSITE-ProRule" id="PRU00703"/>
    </source>
</evidence>
<comment type="subcellular location">
    <subcellularLocation>
        <location evidence="1">Membrane</location>
        <topology evidence="1">Multi-pass membrane protein</topology>
    </subcellularLocation>
</comment>
<feature type="transmembrane region" description="Helical" evidence="11">
    <location>
        <begin position="211"/>
        <end position="232"/>
    </location>
</feature>
<dbReference type="InterPro" id="IPR014743">
    <property type="entry name" value="Cl-channel_core"/>
</dbReference>
<dbReference type="InterPro" id="IPR050368">
    <property type="entry name" value="ClC-type_chloride_channel"/>
</dbReference>
<dbReference type="AlphaFoldDB" id="A0A212R935"/>
<evidence type="ECO:0000256" key="4">
    <source>
        <dbReference type="ARBA" id="ARBA00022989"/>
    </source>
</evidence>
<keyword evidence="4 11" id="KW-1133">Transmembrane helix</keyword>
<evidence type="ECO:0000256" key="3">
    <source>
        <dbReference type="ARBA" id="ARBA00022692"/>
    </source>
</evidence>
<dbReference type="CDD" id="cd02205">
    <property type="entry name" value="CBS_pair_SF"/>
    <property type="match status" value="1"/>
</dbReference>
<feature type="domain" description="CBS" evidence="12">
    <location>
        <begin position="324"/>
        <end position="383"/>
    </location>
</feature>
<dbReference type="InParanoid" id="A0A212R935"/>
<dbReference type="InterPro" id="IPR046342">
    <property type="entry name" value="CBS_dom_sf"/>
</dbReference>
<evidence type="ECO:0000256" key="6">
    <source>
        <dbReference type="ARBA" id="ARBA00023136"/>
    </source>
</evidence>
<keyword evidence="6 11" id="KW-0472">Membrane</keyword>
<evidence type="ECO:0000313" key="13">
    <source>
        <dbReference type="EMBL" id="SNB68729.1"/>
    </source>
</evidence>
<dbReference type="CDD" id="cd00400">
    <property type="entry name" value="Voltage_gated_ClC"/>
    <property type="match status" value="1"/>
</dbReference>
<evidence type="ECO:0000313" key="14">
    <source>
        <dbReference type="Proteomes" id="UP000197025"/>
    </source>
</evidence>
<dbReference type="SMART" id="SM00116">
    <property type="entry name" value="CBS"/>
    <property type="match status" value="2"/>
</dbReference>
<evidence type="ECO:0000259" key="12">
    <source>
        <dbReference type="PROSITE" id="PS51371"/>
    </source>
</evidence>
<evidence type="ECO:0000256" key="11">
    <source>
        <dbReference type="SAM" id="Phobius"/>
    </source>
</evidence>
<dbReference type="OrthoDB" id="9812438at2"/>
<keyword evidence="3 11" id="KW-0812">Transmembrane</keyword>
<feature type="transmembrane region" description="Helical" evidence="11">
    <location>
        <begin position="68"/>
        <end position="86"/>
    </location>
</feature>
<keyword evidence="5" id="KW-0406">Ion transport</keyword>
<dbReference type="PANTHER" id="PTHR43427">
    <property type="entry name" value="CHLORIDE CHANNEL PROTEIN CLC-E"/>
    <property type="match status" value="1"/>
</dbReference>